<comment type="caution">
    <text evidence="1">The sequence shown here is derived from an EMBL/GenBank/DDBJ whole genome shotgun (WGS) entry which is preliminary data.</text>
</comment>
<organism evidence="1 2">
    <name type="scientific">Phlebia brevispora</name>
    <dbReference type="NCBI Taxonomy" id="194682"/>
    <lineage>
        <taxon>Eukaryota</taxon>
        <taxon>Fungi</taxon>
        <taxon>Dikarya</taxon>
        <taxon>Basidiomycota</taxon>
        <taxon>Agaricomycotina</taxon>
        <taxon>Agaricomycetes</taxon>
        <taxon>Polyporales</taxon>
        <taxon>Meruliaceae</taxon>
        <taxon>Phlebia</taxon>
    </lineage>
</organism>
<dbReference type="Proteomes" id="UP001148662">
    <property type="component" value="Unassembled WGS sequence"/>
</dbReference>
<accession>A0ACC1T2G7</accession>
<evidence type="ECO:0000313" key="1">
    <source>
        <dbReference type="EMBL" id="KAJ3551521.1"/>
    </source>
</evidence>
<name>A0ACC1T2G7_9APHY</name>
<protein>
    <submittedName>
        <fullName evidence="1">Uncharacterized protein</fullName>
    </submittedName>
</protein>
<gene>
    <name evidence="1" type="ORF">NM688_g4652</name>
</gene>
<reference evidence="1" key="1">
    <citation type="submission" date="2022-07" db="EMBL/GenBank/DDBJ databases">
        <title>Genome Sequence of Phlebia brevispora.</title>
        <authorList>
            <person name="Buettner E."/>
        </authorList>
    </citation>
    <scope>NUCLEOTIDE SEQUENCE</scope>
    <source>
        <strain evidence="1">MPL23</strain>
    </source>
</reference>
<dbReference type="EMBL" id="JANHOG010000790">
    <property type="protein sequence ID" value="KAJ3551521.1"/>
    <property type="molecule type" value="Genomic_DNA"/>
</dbReference>
<evidence type="ECO:0000313" key="2">
    <source>
        <dbReference type="Proteomes" id="UP001148662"/>
    </source>
</evidence>
<proteinExistence type="predicted"/>
<sequence>MGASHAQHMDRGDGVKDVANSESADESITGNCRRVKPAYGRGMVTVPSPRPSYLQRVHAALAAAQTYFTALKFAFALPFFNAQK</sequence>
<keyword evidence="2" id="KW-1185">Reference proteome</keyword>